<proteinExistence type="predicted"/>
<dbReference type="PANTHER" id="PTHR10424">
    <property type="entry name" value="VIRAL ENVELOPE PROTEIN"/>
    <property type="match status" value="1"/>
</dbReference>
<keyword evidence="1" id="KW-1133">Transmembrane helix</keyword>
<reference evidence="2" key="3">
    <citation type="submission" date="2025-08" db="UniProtKB">
        <authorList>
            <consortium name="Ensembl"/>
        </authorList>
    </citation>
    <scope>IDENTIFICATION</scope>
</reference>
<dbReference type="STRING" id="7994.ENSAMXP00000035017"/>
<dbReference type="Proteomes" id="UP000018467">
    <property type="component" value="Unassembled WGS sequence"/>
</dbReference>
<feature type="transmembrane region" description="Helical" evidence="1">
    <location>
        <begin position="347"/>
        <end position="377"/>
    </location>
</feature>
<dbReference type="PANTHER" id="PTHR10424:SF80">
    <property type="entry name" value="ENVELOPE GLYCOPROTEIN"/>
    <property type="match status" value="1"/>
</dbReference>
<dbReference type="Bgee" id="ENSAMXG00000041271">
    <property type="expression patterns" value="Expressed in embryo and 4 other cell types or tissues"/>
</dbReference>
<protein>
    <recommendedName>
        <fullName evidence="4">Envelope protein</fullName>
    </recommendedName>
</protein>
<dbReference type="Ensembl" id="ENSAMXT00000049706.1">
    <property type="protein sequence ID" value="ENSAMXP00000035017.1"/>
    <property type="gene ID" value="ENSAMXG00000041271.1"/>
</dbReference>
<dbReference type="Pfam" id="PF00429">
    <property type="entry name" value="TLV_coat"/>
    <property type="match status" value="1"/>
</dbReference>
<reference evidence="3" key="1">
    <citation type="submission" date="2013-03" db="EMBL/GenBank/DDBJ databases">
        <authorList>
            <person name="Jeffery W."/>
            <person name="Warren W."/>
            <person name="Wilson R.K."/>
        </authorList>
    </citation>
    <scope>NUCLEOTIDE SEQUENCE</scope>
    <source>
        <strain evidence="3">female</strain>
    </source>
</reference>
<dbReference type="Gene3D" id="1.10.287.210">
    <property type="match status" value="1"/>
</dbReference>
<keyword evidence="3" id="KW-1185">Reference proteome</keyword>
<organism evidence="2 3">
    <name type="scientific">Astyanax mexicanus</name>
    <name type="common">Blind cave fish</name>
    <name type="synonym">Astyanax fasciatus mexicanus</name>
    <dbReference type="NCBI Taxonomy" id="7994"/>
    <lineage>
        <taxon>Eukaryota</taxon>
        <taxon>Metazoa</taxon>
        <taxon>Chordata</taxon>
        <taxon>Craniata</taxon>
        <taxon>Vertebrata</taxon>
        <taxon>Euteleostomi</taxon>
        <taxon>Actinopterygii</taxon>
        <taxon>Neopterygii</taxon>
        <taxon>Teleostei</taxon>
        <taxon>Ostariophysi</taxon>
        <taxon>Characiformes</taxon>
        <taxon>Characoidei</taxon>
        <taxon>Acestrorhamphidae</taxon>
        <taxon>Acestrorhamphinae</taxon>
        <taxon>Astyanax</taxon>
    </lineage>
</organism>
<dbReference type="AlphaFoldDB" id="A0A3B1IY47"/>
<evidence type="ECO:0000313" key="2">
    <source>
        <dbReference type="Ensembl" id="ENSAMXP00000035017.1"/>
    </source>
</evidence>
<sequence length="411" mass="45228">MARLAYPTGQGTTPGSLCGLCSRSRPTLITTPAPLFPDTDPTGYKCIMELTKQHSPTNCTTLATIYPAISNDTVTGAFSPVKGNNSYYCFNRNHLNPKVILGHVSMDWCNTIYYGSDSVGAWARAGPHIYTARNNFVLLVRMPSDSVGTCAMVRLAAPLILIGQKTSHDTGRSHTRILRSTSPFDLSRGSPTYIDAIGVPRGVPNEYKLADQIAAGFENIPIISTVFPVTPNKNVDRINYVHYNILRLTNVTRDAVEGLSEQLSQTSLMAIQNRIALDMILAERGGVCFRFGDSCCTVIPNNTAPDGSVTRALQELKTLSKEMHEHSGIDNPLEHWMVNVFGQWKNLIMSLMMSLAVFVAILVTCGCCCVPCIRALIVRLITAMIEKRENEKPPPYMMPLLNAEDERVEQV</sequence>
<keyword evidence="1" id="KW-0472">Membrane</keyword>
<dbReference type="GeneTree" id="ENSGT00530000064449"/>
<evidence type="ECO:0008006" key="4">
    <source>
        <dbReference type="Google" id="ProtNLM"/>
    </source>
</evidence>
<reference evidence="2" key="4">
    <citation type="submission" date="2025-09" db="UniProtKB">
        <authorList>
            <consortium name="Ensembl"/>
        </authorList>
    </citation>
    <scope>IDENTIFICATION</scope>
</reference>
<dbReference type="SUPFAM" id="SSF58069">
    <property type="entry name" value="Virus ectodomain"/>
    <property type="match status" value="1"/>
</dbReference>
<dbReference type="InterPro" id="IPR018154">
    <property type="entry name" value="TLV/ENV_coat_polyprotein"/>
</dbReference>
<reference evidence="3" key="2">
    <citation type="journal article" date="2014" name="Nat. Commun.">
        <title>The cavefish genome reveals candidate genes for eye loss.</title>
        <authorList>
            <person name="McGaugh S.E."/>
            <person name="Gross J.B."/>
            <person name="Aken B."/>
            <person name="Blin M."/>
            <person name="Borowsky R."/>
            <person name="Chalopin D."/>
            <person name="Hinaux H."/>
            <person name="Jeffery W.R."/>
            <person name="Keene A."/>
            <person name="Ma L."/>
            <person name="Minx P."/>
            <person name="Murphy D."/>
            <person name="O'Quin K.E."/>
            <person name="Retaux S."/>
            <person name="Rohner N."/>
            <person name="Searle S.M."/>
            <person name="Stahl B.A."/>
            <person name="Tabin C."/>
            <person name="Volff J.N."/>
            <person name="Yoshizawa M."/>
            <person name="Warren W.C."/>
        </authorList>
    </citation>
    <scope>NUCLEOTIDE SEQUENCE [LARGE SCALE GENOMIC DNA]</scope>
    <source>
        <strain evidence="3">female</strain>
    </source>
</reference>
<evidence type="ECO:0000256" key="1">
    <source>
        <dbReference type="SAM" id="Phobius"/>
    </source>
</evidence>
<name>A0A3B1IY47_ASTMX</name>
<keyword evidence="1" id="KW-0812">Transmembrane</keyword>
<accession>A0A3B1IY47</accession>
<evidence type="ECO:0000313" key="3">
    <source>
        <dbReference type="Proteomes" id="UP000018467"/>
    </source>
</evidence>
<dbReference type="InParanoid" id="A0A3B1IY47"/>